<dbReference type="EMBL" id="BRYA01000212">
    <property type="protein sequence ID" value="GMI44293.1"/>
    <property type="molecule type" value="Genomic_DNA"/>
</dbReference>
<reference evidence="4" key="1">
    <citation type="journal article" date="2023" name="Commun. Biol.">
        <title>Genome analysis of Parmales, the sister group of diatoms, reveals the evolutionary specialization of diatoms from phago-mixotrophs to photoautotrophs.</title>
        <authorList>
            <person name="Ban H."/>
            <person name="Sato S."/>
            <person name="Yoshikawa S."/>
            <person name="Yamada K."/>
            <person name="Nakamura Y."/>
            <person name="Ichinomiya M."/>
            <person name="Sato N."/>
            <person name="Blanc-Mathieu R."/>
            <person name="Endo H."/>
            <person name="Kuwata A."/>
            <person name="Ogata H."/>
        </authorList>
    </citation>
    <scope>NUCLEOTIDE SEQUENCE [LARGE SCALE GENOMIC DNA]</scope>
</reference>
<proteinExistence type="predicted"/>
<evidence type="ECO:0000256" key="2">
    <source>
        <dbReference type="SAM" id="MobiDB-lite"/>
    </source>
</evidence>
<feature type="coiled-coil region" evidence="1">
    <location>
        <begin position="87"/>
        <end position="121"/>
    </location>
</feature>
<feature type="region of interest" description="Disordered" evidence="2">
    <location>
        <begin position="198"/>
        <end position="249"/>
    </location>
</feature>
<comment type="caution">
    <text evidence="3">The sequence shown here is derived from an EMBL/GenBank/DDBJ whole genome shotgun (WGS) entry which is preliminary data.</text>
</comment>
<gene>
    <name evidence="3" type="ORF">TrCOL_g11346</name>
</gene>
<dbReference type="AlphaFoldDB" id="A0A9W7LC14"/>
<accession>A0A9W7LC14</accession>
<dbReference type="Proteomes" id="UP001165065">
    <property type="component" value="Unassembled WGS sequence"/>
</dbReference>
<keyword evidence="1" id="KW-0175">Coiled coil</keyword>
<evidence type="ECO:0000313" key="3">
    <source>
        <dbReference type="EMBL" id="GMI44293.1"/>
    </source>
</evidence>
<organism evidence="3 4">
    <name type="scientific">Triparma columacea</name>
    <dbReference type="NCBI Taxonomy" id="722753"/>
    <lineage>
        <taxon>Eukaryota</taxon>
        <taxon>Sar</taxon>
        <taxon>Stramenopiles</taxon>
        <taxon>Ochrophyta</taxon>
        <taxon>Bolidophyceae</taxon>
        <taxon>Parmales</taxon>
        <taxon>Triparmaceae</taxon>
        <taxon>Triparma</taxon>
    </lineage>
</organism>
<dbReference type="OrthoDB" id="199579at2759"/>
<protein>
    <submittedName>
        <fullName evidence="3">Uncharacterized protein</fullName>
    </submittedName>
</protein>
<keyword evidence="4" id="KW-1185">Reference proteome</keyword>
<feature type="compositionally biased region" description="Acidic residues" evidence="2">
    <location>
        <begin position="227"/>
        <end position="241"/>
    </location>
</feature>
<name>A0A9W7LC14_9STRA</name>
<evidence type="ECO:0000313" key="4">
    <source>
        <dbReference type="Proteomes" id="UP001165065"/>
    </source>
</evidence>
<evidence type="ECO:0000256" key="1">
    <source>
        <dbReference type="SAM" id="Coils"/>
    </source>
</evidence>
<sequence>MPSQVKATSQELSAVLTTIDNVVKKRAQTGYVDAGNGKKNANAKRIKVMMLGVQDSITTKVKKVVKVVEHANPVVTSGVDEEAVARVEACEKEMAEVSERVERMRKEVMEKAKEVEAKELAVRGEVEFASGEDAAVEEAVEGDEQVQIDAMKGSMTKLGNHLVNLAQTMPDKMEGLSKTIEAVTEGAVKDSDEVNEAIASSGSAEMDKSMMSNLNDSNMTEGTEGTMGEESDDDEEEDAEDMFASMVGR</sequence>